<reference evidence="2 3" key="1">
    <citation type="submission" date="2022-06" db="EMBL/GenBank/DDBJ databases">
        <title>Actinoplanes abujensis sp. nov., isolated from Nigerian arid soil.</title>
        <authorList>
            <person name="Ding P."/>
        </authorList>
    </citation>
    <scope>NUCLEOTIDE SEQUENCE [LARGE SCALE GENOMIC DNA]</scope>
    <source>
        <strain evidence="3">TRM88002</strain>
    </source>
</reference>
<evidence type="ECO:0000313" key="3">
    <source>
        <dbReference type="Proteomes" id="UP001523216"/>
    </source>
</evidence>
<feature type="domain" description="N-acetyltransferase" evidence="1">
    <location>
        <begin position="11"/>
        <end position="182"/>
    </location>
</feature>
<keyword evidence="3" id="KW-1185">Reference proteome</keyword>
<dbReference type="Proteomes" id="UP001523216">
    <property type="component" value="Unassembled WGS sequence"/>
</dbReference>
<dbReference type="InterPro" id="IPR051908">
    <property type="entry name" value="Ribosomal_N-acetyltransferase"/>
</dbReference>
<dbReference type="PANTHER" id="PTHR43441:SF10">
    <property type="entry name" value="ACETYLTRANSFERASE"/>
    <property type="match status" value="1"/>
</dbReference>
<dbReference type="SUPFAM" id="SSF55729">
    <property type="entry name" value="Acyl-CoA N-acyltransferases (Nat)"/>
    <property type="match status" value="1"/>
</dbReference>
<gene>
    <name evidence="2" type="ORF">LXN57_23695</name>
</gene>
<sequence>MERETISAGGIRLRPFEESDIAWVDAVSRDPLVQKYVQIPVPYRRSDAEFFVREMCVAGWDSGSRAEFVVESAGDGAGRRLGRMGLGLDGAGAGQIGYWMDPAARGSGVATAAARALCGWAFGTLGLGLVEWRAEVGNVASRRVAEKAGFTVEAVLRQRLVHRGARVDAWVGSMLPSELPRD</sequence>
<proteinExistence type="predicted"/>
<dbReference type="Gene3D" id="3.40.630.30">
    <property type="match status" value="1"/>
</dbReference>
<dbReference type="PROSITE" id="PS51186">
    <property type="entry name" value="GNAT"/>
    <property type="match status" value="1"/>
</dbReference>
<organism evidence="2 3">
    <name type="scientific">Paractinoplanes hotanensis</name>
    <dbReference type="NCBI Taxonomy" id="2906497"/>
    <lineage>
        <taxon>Bacteria</taxon>
        <taxon>Bacillati</taxon>
        <taxon>Actinomycetota</taxon>
        <taxon>Actinomycetes</taxon>
        <taxon>Micromonosporales</taxon>
        <taxon>Micromonosporaceae</taxon>
        <taxon>Paractinoplanes</taxon>
    </lineage>
</organism>
<dbReference type="Pfam" id="PF13302">
    <property type="entry name" value="Acetyltransf_3"/>
    <property type="match status" value="1"/>
</dbReference>
<dbReference type="InterPro" id="IPR000182">
    <property type="entry name" value="GNAT_dom"/>
</dbReference>
<name>A0ABT0Y3G1_9ACTN</name>
<evidence type="ECO:0000259" key="1">
    <source>
        <dbReference type="PROSITE" id="PS51186"/>
    </source>
</evidence>
<dbReference type="InterPro" id="IPR016181">
    <property type="entry name" value="Acyl_CoA_acyltransferase"/>
</dbReference>
<evidence type="ECO:0000313" key="2">
    <source>
        <dbReference type="EMBL" id="MCM4080586.1"/>
    </source>
</evidence>
<dbReference type="PANTHER" id="PTHR43441">
    <property type="entry name" value="RIBOSOMAL-PROTEIN-SERINE ACETYLTRANSFERASE"/>
    <property type="match status" value="1"/>
</dbReference>
<protein>
    <submittedName>
        <fullName evidence="2">GNAT family N-acetyltransferase</fullName>
    </submittedName>
</protein>
<comment type="caution">
    <text evidence="2">The sequence shown here is derived from an EMBL/GenBank/DDBJ whole genome shotgun (WGS) entry which is preliminary data.</text>
</comment>
<accession>A0ABT0Y3G1</accession>
<dbReference type="EMBL" id="JAMQOL010000032">
    <property type="protein sequence ID" value="MCM4080586.1"/>
    <property type="molecule type" value="Genomic_DNA"/>
</dbReference>
<dbReference type="RefSeq" id="WP_251800365.1">
    <property type="nucleotide sequence ID" value="NZ_JAMQOL010000032.1"/>
</dbReference>